<evidence type="ECO:0000313" key="4">
    <source>
        <dbReference type="Proteomes" id="UP000186351"/>
    </source>
</evidence>
<keyword evidence="1" id="KW-0732">Signal</keyword>
<proteinExistence type="predicted"/>
<evidence type="ECO:0000256" key="1">
    <source>
        <dbReference type="SAM" id="SignalP"/>
    </source>
</evidence>
<dbReference type="Pfam" id="PF11738">
    <property type="entry name" value="DUF3298"/>
    <property type="match status" value="1"/>
</dbReference>
<name>A0A1B1SAZ8_9BACT</name>
<reference evidence="4" key="1">
    <citation type="submission" date="2016-04" db="EMBL/GenBank/DDBJ databases">
        <title>Complete Genome Sequences of Twelve Strains of a Stable Defined Moderately Diverse Mouse Microbiota 2 (sDMDMm2).</title>
        <authorList>
            <person name="Uchimura Y."/>
            <person name="Wyss M."/>
            <person name="Brugiroux S."/>
            <person name="Limenitakis J.P."/>
            <person name="Stecher B."/>
            <person name="McCoy K.D."/>
            <person name="Macpherson A.J."/>
        </authorList>
    </citation>
    <scope>NUCLEOTIDE SEQUENCE [LARGE SCALE GENOMIC DNA]</scope>
    <source>
        <strain evidence="4">YL27</strain>
    </source>
</reference>
<dbReference type="RefSeq" id="WP_068961254.1">
    <property type="nucleotide sequence ID" value="NZ_CAJTAP010000029.1"/>
</dbReference>
<dbReference type="PROSITE" id="PS51257">
    <property type="entry name" value="PROKAR_LIPOPROTEIN"/>
    <property type="match status" value="1"/>
</dbReference>
<feature type="chain" id="PRO_5008529371" evidence="1">
    <location>
        <begin position="19"/>
        <end position="283"/>
    </location>
</feature>
<dbReference type="Gene3D" id="3.30.565.40">
    <property type="entry name" value="Fervidobacterium nodosum Rt17-B1 like"/>
    <property type="match status" value="1"/>
</dbReference>
<feature type="signal peptide" evidence="1">
    <location>
        <begin position="1"/>
        <end position="18"/>
    </location>
</feature>
<dbReference type="EMBL" id="CP015402">
    <property type="protein sequence ID" value="ANU63958.1"/>
    <property type="molecule type" value="Genomic_DNA"/>
</dbReference>
<dbReference type="OrthoDB" id="594879at2"/>
<feature type="domain" description="DUF3298" evidence="2">
    <location>
        <begin position="189"/>
        <end position="263"/>
    </location>
</feature>
<accession>A0A1B1SAZ8</accession>
<evidence type="ECO:0000313" key="3">
    <source>
        <dbReference type="EMBL" id="ANU63958.1"/>
    </source>
</evidence>
<sequence>MKALYISSSILLSIIAVACSHKSSYTSNESTISNFQIVQTVKSATRNYICKGANAVFADSLPIYSKVHLTIQWPEELGGINIQPLQDSIITAIYETPKTSIDETILAALDSPEGSDTYIMEEIDSIPSEGQTMTLYRDKIASAITFSPSYIVYQIMTASYDGGAHGMTVSRFINYDFDSTRVITPQLAFKAGCDETLLKAIQEQLMAMCQVRSLNELDNYGIFSNQIFVSPEFYLQGYNIVFHYNPYDIAPYSTGSIDVSVPYYTIRKCLSPEVLRLLSSTEI</sequence>
<dbReference type="AlphaFoldDB" id="A0A1B1SAZ8"/>
<gene>
    <name evidence="3" type="ORF">A4V02_09665</name>
</gene>
<dbReference type="InterPro" id="IPR021729">
    <property type="entry name" value="DUF3298"/>
</dbReference>
<accession>A0A1Z2XHN3</accession>
<protein>
    <submittedName>
        <fullName evidence="3">DUF3298 domain-containing protein</fullName>
    </submittedName>
</protein>
<evidence type="ECO:0000259" key="2">
    <source>
        <dbReference type="Pfam" id="PF11738"/>
    </source>
</evidence>
<dbReference type="STRING" id="1796646.A4V02_09665"/>
<dbReference type="GeneID" id="65537135"/>
<dbReference type="Gene3D" id="3.90.640.20">
    <property type="entry name" value="Heat-shock cognate protein, ATPase"/>
    <property type="match status" value="1"/>
</dbReference>
<dbReference type="Proteomes" id="UP000186351">
    <property type="component" value="Chromosome"/>
</dbReference>
<organism evidence="3 4">
    <name type="scientific">Muribaculum intestinale</name>
    <dbReference type="NCBI Taxonomy" id="1796646"/>
    <lineage>
        <taxon>Bacteria</taxon>
        <taxon>Pseudomonadati</taxon>
        <taxon>Bacteroidota</taxon>
        <taxon>Bacteroidia</taxon>
        <taxon>Bacteroidales</taxon>
        <taxon>Muribaculaceae</taxon>
        <taxon>Muribaculum</taxon>
    </lineage>
</organism>
<keyword evidence="4" id="KW-1185">Reference proteome</keyword>
<dbReference type="InterPro" id="IPR037126">
    <property type="entry name" value="PdaC/RsiV-like_sf"/>
</dbReference>
<dbReference type="KEGG" id="pary:A4V02_09665"/>